<protein>
    <submittedName>
        <fullName evidence="3">Uncharacterized protein</fullName>
    </submittedName>
</protein>
<proteinExistence type="predicted"/>
<dbReference type="GO" id="GO:0031122">
    <property type="term" value="P:cytoplasmic microtubule organization"/>
    <property type="evidence" value="ECO:0007669"/>
    <property type="project" value="TreeGrafter"/>
</dbReference>
<feature type="coiled-coil region" evidence="1">
    <location>
        <begin position="627"/>
        <end position="661"/>
    </location>
</feature>
<organism evidence="3 4">
    <name type="scientific">Fonsecaea pedrosoi CBS 271.37</name>
    <dbReference type="NCBI Taxonomy" id="1442368"/>
    <lineage>
        <taxon>Eukaryota</taxon>
        <taxon>Fungi</taxon>
        <taxon>Dikarya</taxon>
        <taxon>Ascomycota</taxon>
        <taxon>Pezizomycotina</taxon>
        <taxon>Eurotiomycetes</taxon>
        <taxon>Chaetothyriomycetidae</taxon>
        <taxon>Chaetothyriales</taxon>
        <taxon>Herpotrichiellaceae</taxon>
        <taxon>Fonsecaea</taxon>
    </lineage>
</organism>
<dbReference type="VEuPathDB" id="FungiDB:Z517_02827"/>
<dbReference type="EMBL" id="KN846970">
    <property type="protein sequence ID" value="KIW83582.1"/>
    <property type="molecule type" value="Genomic_DNA"/>
</dbReference>
<gene>
    <name evidence="3" type="ORF">Z517_02827</name>
</gene>
<dbReference type="Proteomes" id="UP000053029">
    <property type="component" value="Unassembled WGS sequence"/>
</dbReference>
<dbReference type="PANTHER" id="PTHR18947:SF28">
    <property type="entry name" value="GIRDIN, ISOFORM A"/>
    <property type="match status" value="1"/>
</dbReference>
<accession>A0A0D2FAC0</accession>
<dbReference type="AlphaFoldDB" id="A0A0D2FAC0"/>
<dbReference type="GeneID" id="25302317"/>
<feature type="compositionally biased region" description="Basic and acidic residues" evidence="2">
    <location>
        <begin position="95"/>
        <end position="105"/>
    </location>
</feature>
<reference evidence="3 4" key="1">
    <citation type="submission" date="2015-01" db="EMBL/GenBank/DDBJ databases">
        <title>The Genome Sequence of Fonsecaea pedrosoi CBS 271.37.</title>
        <authorList>
            <consortium name="The Broad Institute Genomics Platform"/>
            <person name="Cuomo C."/>
            <person name="de Hoog S."/>
            <person name="Gorbushina A."/>
            <person name="Stielow B."/>
            <person name="Teixiera M."/>
            <person name="Abouelleil A."/>
            <person name="Chapman S.B."/>
            <person name="Priest M."/>
            <person name="Young S.K."/>
            <person name="Wortman J."/>
            <person name="Nusbaum C."/>
            <person name="Birren B."/>
        </authorList>
    </citation>
    <scope>NUCLEOTIDE SEQUENCE [LARGE SCALE GENOMIC DNA]</scope>
    <source>
        <strain evidence="3 4">CBS 271.37</strain>
    </source>
</reference>
<feature type="coiled-coil region" evidence="1">
    <location>
        <begin position="692"/>
        <end position="747"/>
    </location>
</feature>
<evidence type="ECO:0000313" key="3">
    <source>
        <dbReference type="EMBL" id="KIW83582.1"/>
    </source>
</evidence>
<dbReference type="GO" id="GO:0005815">
    <property type="term" value="C:microtubule organizing center"/>
    <property type="evidence" value="ECO:0007669"/>
    <property type="project" value="TreeGrafter"/>
</dbReference>
<feature type="coiled-coil region" evidence="1">
    <location>
        <begin position="509"/>
        <end position="572"/>
    </location>
</feature>
<feature type="region of interest" description="Disordered" evidence="2">
    <location>
        <begin position="1"/>
        <end position="63"/>
    </location>
</feature>
<evidence type="ECO:0000256" key="1">
    <source>
        <dbReference type="SAM" id="Coils"/>
    </source>
</evidence>
<dbReference type="OrthoDB" id="6365728at2759"/>
<name>A0A0D2FAC0_9EURO</name>
<dbReference type="GO" id="GO:0008017">
    <property type="term" value="F:microtubule binding"/>
    <property type="evidence" value="ECO:0007669"/>
    <property type="project" value="TreeGrafter"/>
</dbReference>
<dbReference type="STRING" id="1442368.A0A0D2FAC0"/>
<keyword evidence="4" id="KW-1185">Reference proteome</keyword>
<dbReference type="RefSeq" id="XP_013287390.1">
    <property type="nucleotide sequence ID" value="XM_013431936.1"/>
</dbReference>
<dbReference type="GO" id="GO:0030705">
    <property type="term" value="P:cytoskeleton-dependent intracellular transport"/>
    <property type="evidence" value="ECO:0007669"/>
    <property type="project" value="TreeGrafter"/>
</dbReference>
<feature type="compositionally biased region" description="Low complexity" evidence="2">
    <location>
        <begin position="29"/>
        <end position="45"/>
    </location>
</feature>
<dbReference type="GO" id="GO:0051959">
    <property type="term" value="F:dynein light intermediate chain binding"/>
    <property type="evidence" value="ECO:0007669"/>
    <property type="project" value="TreeGrafter"/>
</dbReference>
<dbReference type="GO" id="GO:0005737">
    <property type="term" value="C:cytoplasm"/>
    <property type="evidence" value="ECO:0007669"/>
    <property type="project" value="TreeGrafter"/>
</dbReference>
<feature type="region of interest" description="Disordered" evidence="2">
    <location>
        <begin position="298"/>
        <end position="322"/>
    </location>
</feature>
<dbReference type="PANTHER" id="PTHR18947">
    <property type="entry name" value="HOOK PROTEINS"/>
    <property type="match status" value="1"/>
</dbReference>
<feature type="region of interest" description="Disordered" evidence="2">
    <location>
        <begin position="219"/>
        <end position="244"/>
    </location>
</feature>
<feature type="region of interest" description="Disordered" evidence="2">
    <location>
        <begin position="95"/>
        <end position="143"/>
    </location>
</feature>
<keyword evidence="1" id="KW-0175">Coiled coil</keyword>
<evidence type="ECO:0000256" key="2">
    <source>
        <dbReference type="SAM" id="MobiDB-lite"/>
    </source>
</evidence>
<evidence type="ECO:0000313" key="4">
    <source>
        <dbReference type="Proteomes" id="UP000053029"/>
    </source>
</evidence>
<dbReference type="HOGENOM" id="CLU_010503_0_0_1"/>
<sequence length="1062" mass="118466">MSTSAYLTNARPRGRPGSFSDTSEKQTRSRASSSASAKLSKTLSRTLDEVSIPRNSRSNSPAIYFHRQRTHDSKWSDPVVVTSRHPALSLRSDKSISSRMEDDTIHSPSSPTKVKPHIINGSHDRPDTSISDARPLSPTKSSMTAVPEAVEIMGSPTRDVELLQTSQGLRQKSLSSRSLASMQPAVSEEPQDIVPTQITSPFPPVPILAPCSTDVVEPLAKGSKSPLRGETILGSPKRSKSSLHEPIAAPMGTSPAPYPHDPLVAPTPQGPVVFIQPTFGQHLADSTEGDMPFMSSPPLPTDGTYLHGYPPHGRSPLASPPLSPFLQQPAGSPPPQGVPFPPPFPYHYPHPFVANPNLQLAFYPPPFPAPPGPFPYPDAVSRSGSAAPDDERTKLLEKVSSVLPDINRLLHYYQESQGLLSEKDHLVKQAESQHNEEIAKLRIELSASKEEYERIIGEQARENLKLKNEITEQGEKILHLEASSRELARANEEIANNLTLKCRTFENEVENSRTINEQLTATKVDLEDQIEAVKKQLDDERMQHKRSQTDLIQAHEKQMADKEDIHVRLLNEHKAGLSKLQLDLAGLITKHTQQRRDLESARAVISEHEQSLATKHKELAESTQLHKNHMEAQRKAMEETAEQHKQECADLSQKLAQAMEKHKDEITALREGHQKEIGQLRKAAEGRLSELITNHKQRESQLQDELNALQSMVEDLQDDLEEQRNVNNSLKTELATAQKAHQALQTTTEMTNQHHTELAESILCLREKQAQWQRESERMERILRSLGHTSANKGKGDNFFVSAFQSLAISVENVAEQFFRDQPCLNQFLLRAARLSGLPDMTGTTTVARTLRSLFIQNQIFTVLHQRIFRPFLFTSSHDECDESGMETCLSRVSKMICAKSIHREAIWRAITMRALYTSSYGRKAASTVATSVSKEIVDKLQSMTLAEYIPGLIKAVRSITKAAVQLWRQVRVEWVAVRSSMSPKILKTEGTSSPADITLRIRPHIFRECSRTVDDVGRDSGPPNMPPMAACIYLQGTALCQDSPLVIARRRELMADNGWQE</sequence>
<feature type="coiled-coil region" evidence="1">
    <location>
        <begin position="431"/>
        <end position="469"/>
    </location>
</feature>